<dbReference type="GO" id="GO:0004402">
    <property type="term" value="F:histone acetyltransferase activity"/>
    <property type="evidence" value="ECO:0007669"/>
    <property type="project" value="InterPro"/>
</dbReference>
<dbReference type="Pfam" id="PF12157">
    <property type="entry name" value="DUF3591"/>
    <property type="match status" value="1"/>
</dbReference>
<dbReference type="GO" id="GO:0005669">
    <property type="term" value="C:transcription factor TFIID complex"/>
    <property type="evidence" value="ECO:0007669"/>
    <property type="project" value="InterPro"/>
</dbReference>
<feature type="compositionally biased region" description="Basic and acidic residues" evidence="3">
    <location>
        <begin position="1047"/>
        <end position="1056"/>
    </location>
</feature>
<comment type="caution">
    <text evidence="5">The sequence shown here is derived from an EMBL/GenBank/DDBJ whole genome shotgun (WGS) entry which is preliminary data.</text>
</comment>
<dbReference type="Proteomes" id="UP001075354">
    <property type="component" value="Chromosome 14"/>
</dbReference>
<dbReference type="InterPro" id="IPR022591">
    <property type="entry name" value="TAF1_HAT_dom"/>
</dbReference>
<dbReference type="GO" id="GO:0016251">
    <property type="term" value="F:RNA polymerase II general transcription initiation factor activity"/>
    <property type="evidence" value="ECO:0007669"/>
    <property type="project" value="InterPro"/>
</dbReference>
<keyword evidence="6" id="KW-1185">Reference proteome</keyword>
<feature type="region of interest" description="Disordered" evidence="3">
    <location>
        <begin position="1"/>
        <end position="76"/>
    </location>
</feature>
<organism evidence="5 6">
    <name type="scientific">Megalurothrips usitatus</name>
    <name type="common">bean blossom thrips</name>
    <dbReference type="NCBI Taxonomy" id="439358"/>
    <lineage>
        <taxon>Eukaryota</taxon>
        <taxon>Metazoa</taxon>
        <taxon>Ecdysozoa</taxon>
        <taxon>Arthropoda</taxon>
        <taxon>Hexapoda</taxon>
        <taxon>Insecta</taxon>
        <taxon>Pterygota</taxon>
        <taxon>Neoptera</taxon>
        <taxon>Paraneoptera</taxon>
        <taxon>Thysanoptera</taxon>
        <taxon>Terebrantia</taxon>
        <taxon>Thripoidea</taxon>
        <taxon>Thripidae</taxon>
        <taxon>Megalurothrips</taxon>
    </lineage>
</organism>
<evidence type="ECO:0000313" key="5">
    <source>
        <dbReference type="EMBL" id="KAJ1520782.1"/>
    </source>
</evidence>
<feature type="compositionally biased region" description="Pro residues" evidence="3">
    <location>
        <begin position="64"/>
        <end position="76"/>
    </location>
</feature>
<feature type="compositionally biased region" description="Acidic residues" evidence="3">
    <location>
        <begin position="977"/>
        <end position="991"/>
    </location>
</feature>
<feature type="domain" description="Transcription initiation factor TFIID subunit 1 histone acetyltransferase" evidence="4">
    <location>
        <begin position="457"/>
        <end position="919"/>
    </location>
</feature>
<evidence type="ECO:0000256" key="1">
    <source>
        <dbReference type="ARBA" id="ARBA00004123"/>
    </source>
</evidence>
<dbReference type="PANTHER" id="PTHR13900">
    <property type="entry name" value="TRANSCRIPTION INITIATION FACTOR TFIID"/>
    <property type="match status" value="1"/>
</dbReference>
<evidence type="ECO:0000256" key="2">
    <source>
        <dbReference type="ARBA" id="ARBA00023242"/>
    </source>
</evidence>
<dbReference type="GO" id="GO:0017025">
    <property type="term" value="F:TBP-class protein binding"/>
    <property type="evidence" value="ECO:0007669"/>
    <property type="project" value="InterPro"/>
</dbReference>
<feature type="compositionally biased region" description="Basic and acidic residues" evidence="3">
    <location>
        <begin position="1028"/>
        <end position="1041"/>
    </location>
</feature>
<protein>
    <recommendedName>
        <fullName evidence="4">Transcription initiation factor TFIID subunit 1 histone acetyltransferase domain-containing protein</fullName>
    </recommendedName>
</protein>
<comment type="subcellular location">
    <subcellularLocation>
        <location evidence="1">Nucleus</location>
    </subcellularLocation>
</comment>
<feature type="region of interest" description="Disordered" evidence="3">
    <location>
        <begin position="1028"/>
        <end position="1056"/>
    </location>
</feature>
<dbReference type="EMBL" id="JAPTSV010000014">
    <property type="protein sequence ID" value="KAJ1520782.1"/>
    <property type="molecule type" value="Genomic_DNA"/>
</dbReference>
<evidence type="ECO:0000259" key="4">
    <source>
        <dbReference type="Pfam" id="PF12157"/>
    </source>
</evidence>
<proteinExistence type="predicted"/>
<feature type="region of interest" description="Disordered" evidence="3">
    <location>
        <begin position="863"/>
        <end position="882"/>
    </location>
</feature>
<evidence type="ECO:0000256" key="3">
    <source>
        <dbReference type="SAM" id="MobiDB-lite"/>
    </source>
</evidence>
<sequence>MAEGDDDKEADVSKASPSKRPLGHGSLKIVIRRSRPNGEVPKASAPLVVEPATPKPVVPKVRPRTPPADPPVPCEPPVKKPKVGSVLPLILLSKYADIAELMTAFEIEKPKGLQEVWHSVRQRQQEEECDHEENDVHSKYYASGVCDFGEDCEMPWLHPVINFASWENDSGQECIVKEEVELPSKCSSAEVSNSKDATRKTCAKDQKSNTGVHFEDWRYGAAKLWFDRMEVPDDCEDFNYGFKLNDELQECKEEKKVFPDDAFLMVSQLHWEDDVIWNGTEIKPEIVDKMKLKWKSVGGRISDRFSSQNYQNRFSGHIQMQRIRDNYNRQMLLKYPYSMHGPMYRETEEEELWKSVFKFENEDLITGTWEKEIIWDPESMSTLPCPSIPTLDPSDDNIVIGVPSDETTLAHFELSQNQNCIKLPHPHMKHKKVLIDKTGIKLIKEVDEKHFSLEDPFNVSNDGYYAVKSSETSLRLKPVGRLIQHSIPVLELRPPFIPTHLNIFKLQNFHRIPLKRYSHGVMSRPVAHAVHSLTREINLKAMLREDEIKASGGGEVFFMREAEDLSGRDGEIVLVEFSEEHPLLMNEVGMCSKIINYYKRTASKDHGPPELKYGEVVYPHTSPFLGVLSPGQCIQAVENNLYRCPIYQHQIRESDFLVIRTRNSLSIREIDALYLAGQQCPLYEVPAPHSRPATNFTRDFLQVHIFRMFHNCPDRPQWVRMDEIKRAFPDINDLNIRKILKLCSDFKRVDALDSSCWVLRSDFRLPTEEELRSIVTPEQCCAQFSMLAAEQRLKDAGYGGNVLFVPPDEEDEDDENGMQLKIDDEVKAAPWNLTRGFIESVNGKRLLELTGLADPTGCGEGFSYLTRAKQPGRKPAVENTSPQVKEFEKEKPSVANAKILLRKMGVPERDIKTLSAWELMEFARKFTKKKMRGRGKSAPRIPKAKPMTTAEHFTKYKEECQRIFDIQNQRLQSVEDLSTDEDEESDEDGSDVEQMGKILENLITNGRSYSDVCKENEEKEREELVKMMMDENGQKQSSSKEKPKKTDRKDLEPQPDRVLKINRTFRDSSGREYTRVEFVRKSSVIDIYLKIRATKDEAFISQFSALERAEKQKMMREKRNLEGQLLRLQQRENMLGVFSFV</sequence>
<keyword evidence="2" id="KW-0539">Nucleus</keyword>
<name>A0AAV7X8B3_9NEOP</name>
<accession>A0AAV7X8B3</accession>
<dbReference type="GO" id="GO:0051123">
    <property type="term" value="P:RNA polymerase II preinitiation complex assembly"/>
    <property type="evidence" value="ECO:0007669"/>
    <property type="project" value="TreeGrafter"/>
</dbReference>
<dbReference type="InterPro" id="IPR040240">
    <property type="entry name" value="TAF1"/>
</dbReference>
<gene>
    <name evidence="5" type="ORF">ONE63_003876</name>
</gene>
<dbReference type="AlphaFoldDB" id="A0AAV7X8B3"/>
<feature type="region of interest" description="Disordered" evidence="3">
    <location>
        <begin position="974"/>
        <end position="994"/>
    </location>
</feature>
<reference evidence="5" key="1">
    <citation type="submission" date="2022-12" db="EMBL/GenBank/DDBJ databases">
        <title>Chromosome-level genome assembly of the bean flower thrips Megalurothrips usitatus.</title>
        <authorList>
            <person name="Ma L."/>
            <person name="Liu Q."/>
            <person name="Li H."/>
            <person name="Cai W."/>
        </authorList>
    </citation>
    <scope>NUCLEOTIDE SEQUENCE</scope>
    <source>
        <strain evidence="5">Cailab_2022a</strain>
    </source>
</reference>
<evidence type="ECO:0000313" key="6">
    <source>
        <dbReference type="Proteomes" id="UP001075354"/>
    </source>
</evidence>
<dbReference type="PANTHER" id="PTHR13900:SF0">
    <property type="entry name" value="TRANSCRIPTION INITIATION FACTOR TFIID SUBUNIT 1"/>
    <property type="match status" value="1"/>
</dbReference>